<dbReference type="GO" id="GO:0005576">
    <property type="term" value="C:extracellular region"/>
    <property type="evidence" value="ECO:0007669"/>
    <property type="project" value="InterPro"/>
</dbReference>
<dbReference type="RefSeq" id="XP_029322441.1">
    <property type="nucleotide sequence ID" value="XM_029466581.1"/>
</dbReference>
<name>A0A2U9R6I7_PICKU</name>
<feature type="compositionally biased region" description="Low complexity" evidence="1">
    <location>
        <begin position="55"/>
        <end position="78"/>
    </location>
</feature>
<dbReference type="PRINTS" id="PR00838">
    <property type="entry name" value="V5ALLERGEN"/>
</dbReference>
<feature type="compositionally biased region" description="Polar residues" evidence="1">
    <location>
        <begin position="45"/>
        <end position="54"/>
    </location>
</feature>
<dbReference type="PROSITE" id="PS01009">
    <property type="entry name" value="CRISP_1"/>
    <property type="match status" value="1"/>
</dbReference>
<gene>
    <name evidence="4" type="ORF">C5L36_0C08760</name>
</gene>
<dbReference type="KEGG" id="pkz:C5L36_0C08760"/>
<proteinExistence type="predicted"/>
<evidence type="ECO:0000256" key="2">
    <source>
        <dbReference type="SAM" id="SignalP"/>
    </source>
</evidence>
<dbReference type="Pfam" id="PF00188">
    <property type="entry name" value="CAP"/>
    <property type="match status" value="1"/>
</dbReference>
<feature type="region of interest" description="Disordered" evidence="1">
    <location>
        <begin position="45"/>
        <end position="177"/>
    </location>
</feature>
<feature type="domain" description="SCP" evidence="3">
    <location>
        <begin position="182"/>
        <end position="317"/>
    </location>
</feature>
<dbReference type="InterPro" id="IPR001283">
    <property type="entry name" value="CRISP-related"/>
</dbReference>
<dbReference type="PRINTS" id="PR00837">
    <property type="entry name" value="V5TPXLIKE"/>
</dbReference>
<evidence type="ECO:0000313" key="5">
    <source>
        <dbReference type="Proteomes" id="UP000249293"/>
    </source>
</evidence>
<feature type="compositionally biased region" description="Low complexity" evidence="1">
    <location>
        <begin position="86"/>
        <end position="170"/>
    </location>
</feature>
<dbReference type="EMBL" id="CP028775">
    <property type="protein sequence ID" value="AWU76964.1"/>
    <property type="molecule type" value="Genomic_DNA"/>
</dbReference>
<feature type="signal peptide" evidence="2">
    <location>
        <begin position="1"/>
        <end position="22"/>
    </location>
</feature>
<dbReference type="GeneID" id="40384759"/>
<sequence length="345" mass="37272">MKLSAALLSSLAIALQAVYVDAASQKQCASPKTTTVYSTSAIPFPQHVTSQEKPSTTSTSASSTSSQDSTLTSSQITTKSTQENTSSASSEDPAASSTSVETTAPSTPTTLSTLTQGETTSTFSSSSATTSKLTPATTTAKPITTSSSSTSSTSSSSTSSSAAPTSSSLPATPPYESEPYTSFKSRYLEAHNYFRSLMQDTPALTWSDEIASLAQDSANNYQCNGILTHTGKTYKGEQLGENLAYGYSFEKAWAVRAWFNEIEYYNYNDPKFDESTGHFTQLVWSRTTEVGCGYKYCGEVYGDYIICNYYESGNWDDPDDLSYYYRLYVHEPINPATLKGFPIPN</sequence>
<evidence type="ECO:0000259" key="3">
    <source>
        <dbReference type="SMART" id="SM00198"/>
    </source>
</evidence>
<dbReference type="AlphaFoldDB" id="A0A2U9R6I7"/>
<dbReference type="SUPFAM" id="SSF55797">
    <property type="entry name" value="PR-1-like"/>
    <property type="match status" value="1"/>
</dbReference>
<organism evidence="4 5">
    <name type="scientific">Pichia kudriavzevii</name>
    <name type="common">Yeast</name>
    <name type="synonym">Issatchenkia orientalis</name>
    <dbReference type="NCBI Taxonomy" id="4909"/>
    <lineage>
        <taxon>Eukaryota</taxon>
        <taxon>Fungi</taxon>
        <taxon>Dikarya</taxon>
        <taxon>Ascomycota</taxon>
        <taxon>Saccharomycotina</taxon>
        <taxon>Pichiomycetes</taxon>
        <taxon>Pichiales</taxon>
        <taxon>Pichiaceae</taxon>
        <taxon>Pichia</taxon>
    </lineage>
</organism>
<dbReference type="VEuPathDB" id="FungiDB:C5L36_0C08760"/>
<dbReference type="Gene3D" id="3.40.33.10">
    <property type="entry name" value="CAP"/>
    <property type="match status" value="1"/>
</dbReference>
<keyword evidence="2" id="KW-0732">Signal</keyword>
<dbReference type="OrthoDB" id="337038at2759"/>
<dbReference type="Proteomes" id="UP000249293">
    <property type="component" value="Chromosome 3"/>
</dbReference>
<dbReference type="InterPro" id="IPR014044">
    <property type="entry name" value="CAP_dom"/>
</dbReference>
<keyword evidence="5" id="KW-1185">Reference proteome</keyword>
<dbReference type="PANTHER" id="PTHR10334">
    <property type="entry name" value="CYSTEINE-RICH SECRETORY PROTEIN-RELATED"/>
    <property type="match status" value="1"/>
</dbReference>
<accession>A0A2U9R6I7</accession>
<dbReference type="InterPro" id="IPR018244">
    <property type="entry name" value="Allrgn_V5/Tpx1_CS"/>
</dbReference>
<dbReference type="InterPro" id="IPR002413">
    <property type="entry name" value="V5_allergen-like"/>
</dbReference>
<dbReference type="SMART" id="SM00198">
    <property type="entry name" value="SCP"/>
    <property type="match status" value="1"/>
</dbReference>
<dbReference type="InterPro" id="IPR035940">
    <property type="entry name" value="CAP_sf"/>
</dbReference>
<reference evidence="4 5" key="1">
    <citation type="submission" date="2018-06" db="EMBL/GenBank/DDBJ databases">
        <title>Population genomics shows no distinction between pathogenic Candida krusei and environmental Pichia kudriavzevii: One species, four names.</title>
        <authorList>
            <person name="Douglass A.P."/>
            <person name="Offei B."/>
            <person name="Braun-Galleani S."/>
            <person name="Coughlan A.Y."/>
            <person name="Martos A."/>
            <person name="Ortiz-Merino R.A."/>
            <person name="Byrne K.P."/>
            <person name="Wolfe K.H."/>
        </authorList>
    </citation>
    <scope>NUCLEOTIDE SEQUENCE [LARGE SCALE GENOMIC DNA]</scope>
    <source>
        <strain evidence="4 5">CBS573</strain>
    </source>
</reference>
<feature type="chain" id="PRO_5015870611" description="SCP domain-containing protein" evidence="2">
    <location>
        <begin position="23"/>
        <end position="345"/>
    </location>
</feature>
<evidence type="ECO:0000256" key="1">
    <source>
        <dbReference type="SAM" id="MobiDB-lite"/>
    </source>
</evidence>
<evidence type="ECO:0000313" key="4">
    <source>
        <dbReference type="EMBL" id="AWU76964.1"/>
    </source>
</evidence>
<protein>
    <recommendedName>
        <fullName evidence="3">SCP domain-containing protein</fullName>
    </recommendedName>
</protein>